<feature type="domain" description="Penicillin-binding protein dimerisation" evidence="16">
    <location>
        <begin position="51"/>
        <end position="217"/>
    </location>
</feature>
<dbReference type="NCBIfam" id="TIGR03423">
    <property type="entry name" value="pbp2_mrdA"/>
    <property type="match status" value="1"/>
</dbReference>
<keyword evidence="13" id="KW-0961">Cell wall biogenesis/degradation</keyword>
<sequence>MSSYYNRQFIIRAVIIVVGVIFISQLAYLQLFEDEYSNKGLSISHIEEIKTAPRGLVYDRKGTLLVNNTNSFALSVIPRIAKEKGLDTTLLATLLEIPREDLIERLDKASKESRYYFKYAKVFNNLTPVLHARMKEYLYKFPGFTLEKSEGRSYNYLSLAHTMGYVKEVNDKELAKDEYYRLGDYIGKAGIEKTYEKELRGEKGAAFFLQDNKQRIVGPLEEGARDIETIPGNNLTLCIDIDLQEYAMKLMNNKRGAVIAIKPSSGEVLVKLSSPTFNLDSLYGINGGKYYQSLNMDNENKPLFDRTILAQYPPGSIFKLINAGIGMQEGIITSSYRKSCHGGASIGNFFMNCHEHSSPVGVLSSIQNSCNPFYCHFFVDLLHNSKFRSVQDGYKHWRDYVISFGLGQKLGSDFPTQRTGNIPTIEYYNKKLKRKNWVALNIVSVSIGQGELMITPLQMANMVTTIANKGYFYTPHVVKSIGDKGKRDEYTEKHTTAIDADYFDIIHQGMENVVNSGTGTLARVPNIRVAGKTGTVQHTGKGEAHSVFVAFAPVENPQIALLVYVENGVWGGRYAAPIAGLLIEKYLTDSISPSKKWIEKRMMETSLITPKEKEVKNDSIQ</sequence>
<dbReference type="InterPro" id="IPR005311">
    <property type="entry name" value="PBP_dimer"/>
</dbReference>
<dbReference type="Proteomes" id="UP000251835">
    <property type="component" value="Unassembled WGS sequence"/>
</dbReference>
<proteinExistence type="predicted"/>
<dbReference type="PANTHER" id="PTHR30627">
    <property type="entry name" value="PEPTIDOGLYCAN D,D-TRANSPEPTIDASE"/>
    <property type="match status" value="1"/>
</dbReference>
<dbReference type="GO" id="GO:0016740">
    <property type="term" value="F:transferase activity"/>
    <property type="evidence" value="ECO:0007669"/>
    <property type="project" value="UniProtKB-KW"/>
</dbReference>
<dbReference type="InterPro" id="IPR050515">
    <property type="entry name" value="Beta-lactam/transpept"/>
</dbReference>
<dbReference type="GO" id="GO:0005886">
    <property type="term" value="C:plasma membrane"/>
    <property type="evidence" value="ECO:0007669"/>
    <property type="project" value="UniProtKB-SubCell"/>
</dbReference>
<dbReference type="EMBL" id="QENZ01000004">
    <property type="protein sequence ID" value="PVX50712.1"/>
    <property type="molecule type" value="Genomic_DNA"/>
</dbReference>
<evidence type="ECO:0000313" key="18">
    <source>
        <dbReference type="Proteomes" id="UP000251835"/>
    </source>
</evidence>
<dbReference type="GO" id="GO:0006508">
    <property type="term" value="P:proteolysis"/>
    <property type="evidence" value="ECO:0007669"/>
    <property type="project" value="UniProtKB-KW"/>
</dbReference>
<dbReference type="Pfam" id="PF00905">
    <property type="entry name" value="Transpeptidase"/>
    <property type="match status" value="1"/>
</dbReference>
<dbReference type="Gene3D" id="3.90.1310.10">
    <property type="entry name" value="Penicillin-binding protein 2a (Domain 2)"/>
    <property type="match status" value="1"/>
</dbReference>
<keyword evidence="10" id="KW-0573">Peptidoglycan synthesis</keyword>
<dbReference type="GO" id="GO:0008658">
    <property type="term" value="F:penicillin binding"/>
    <property type="evidence" value="ECO:0007669"/>
    <property type="project" value="InterPro"/>
</dbReference>
<evidence type="ECO:0000256" key="9">
    <source>
        <dbReference type="ARBA" id="ARBA00022960"/>
    </source>
</evidence>
<evidence type="ECO:0000256" key="11">
    <source>
        <dbReference type="ARBA" id="ARBA00022989"/>
    </source>
</evidence>
<reference evidence="17 18" key="1">
    <citation type="submission" date="2018-05" db="EMBL/GenBank/DDBJ databases">
        <title>Genomic Encyclopedia of Type Strains, Phase IV (KMG-IV): sequencing the most valuable type-strain genomes for metagenomic binning, comparative biology and taxonomic classification.</title>
        <authorList>
            <person name="Goeker M."/>
        </authorList>
    </citation>
    <scope>NUCLEOTIDE SEQUENCE [LARGE SCALE GENOMIC DNA]</scope>
    <source>
        <strain evidence="17 18">DSM 28579</strain>
    </source>
</reference>
<evidence type="ECO:0000256" key="10">
    <source>
        <dbReference type="ARBA" id="ARBA00022984"/>
    </source>
</evidence>
<dbReference type="RefSeq" id="WP_116496270.1">
    <property type="nucleotide sequence ID" value="NZ_QENZ01000004.1"/>
</dbReference>
<dbReference type="SUPFAM" id="SSF56519">
    <property type="entry name" value="Penicillin binding protein dimerisation domain"/>
    <property type="match status" value="1"/>
</dbReference>
<gene>
    <name evidence="17" type="ORF">C7377_1025</name>
</gene>
<keyword evidence="7 14" id="KW-0812">Transmembrane</keyword>
<dbReference type="InterPro" id="IPR036138">
    <property type="entry name" value="PBP_dimer_sf"/>
</dbReference>
<keyword evidence="9" id="KW-0133">Cell shape</keyword>
<evidence type="ECO:0000259" key="16">
    <source>
        <dbReference type="Pfam" id="PF03717"/>
    </source>
</evidence>
<dbReference type="GO" id="GO:0071972">
    <property type="term" value="F:peptidoglycan L,D-transpeptidase activity"/>
    <property type="evidence" value="ECO:0007669"/>
    <property type="project" value="TreeGrafter"/>
</dbReference>
<keyword evidence="3" id="KW-1003">Cell membrane</keyword>
<evidence type="ECO:0000256" key="6">
    <source>
        <dbReference type="ARBA" id="ARBA00022670"/>
    </source>
</evidence>
<evidence type="ECO:0000259" key="15">
    <source>
        <dbReference type="Pfam" id="PF00905"/>
    </source>
</evidence>
<feature type="transmembrane region" description="Helical" evidence="14">
    <location>
        <begin position="9"/>
        <end position="29"/>
    </location>
</feature>
<dbReference type="PANTHER" id="PTHR30627:SF2">
    <property type="entry name" value="PEPTIDOGLYCAN D,D-TRANSPEPTIDASE MRDA"/>
    <property type="match status" value="1"/>
</dbReference>
<dbReference type="GO" id="GO:0009002">
    <property type="term" value="F:serine-type D-Ala-D-Ala carboxypeptidase activity"/>
    <property type="evidence" value="ECO:0007669"/>
    <property type="project" value="InterPro"/>
</dbReference>
<evidence type="ECO:0000256" key="12">
    <source>
        <dbReference type="ARBA" id="ARBA00023136"/>
    </source>
</evidence>
<keyword evidence="11 14" id="KW-1133">Transmembrane helix</keyword>
<evidence type="ECO:0000256" key="14">
    <source>
        <dbReference type="SAM" id="Phobius"/>
    </source>
</evidence>
<keyword evidence="5" id="KW-0121">Carboxypeptidase</keyword>
<comment type="subcellular location">
    <subcellularLocation>
        <location evidence="2">Cell membrane</location>
    </subcellularLocation>
    <subcellularLocation>
        <location evidence="1">Membrane</location>
        <topology evidence="1">Single-pass membrane protein</topology>
    </subcellularLocation>
</comment>
<evidence type="ECO:0000256" key="3">
    <source>
        <dbReference type="ARBA" id="ARBA00022475"/>
    </source>
</evidence>
<evidence type="ECO:0000256" key="13">
    <source>
        <dbReference type="ARBA" id="ARBA00023316"/>
    </source>
</evidence>
<dbReference type="GO" id="GO:0009252">
    <property type="term" value="P:peptidoglycan biosynthetic process"/>
    <property type="evidence" value="ECO:0007669"/>
    <property type="project" value="UniProtKB-KW"/>
</dbReference>
<keyword evidence="18" id="KW-1185">Reference proteome</keyword>
<dbReference type="InterPro" id="IPR017790">
    <property type="entry name" value="Penicillin-binding_protein_2"/>
</dbReference>
<feature type="domain" description="Penicillin-binding protein transpeptidase" evidence="15">
    <location>
        <begin position="256"/>
        <end position="580"/>
    </location>
</feature>
<dbReference type="InterPro" id="IPR001460">
    <property type="entry name" value="PCN-bd_Tpept"/>
</dbReference>
<evidence type="ECO:0000256" key="7">
    <source>
        <dbReference type="ARBA" id="ARBA00022692"/>
    </source>
</evidence>
<dbReference type="Pfam" id="PF03717">
    <property type="entry name" value="PBP_dimer"/>
    <property type="match status" value="1"/>
</dbReference>
<dbReference type="GO" id="GO:0071555">
    <property type="term" value="P:cell wall organization"/>
    <property type="evidence" value="ECO:0007669"/>
    <property type="project" value="UniProtKB-KW"/>
</dbReference>
<evidence type="ECO:0000256" key="8">
    <source>
        <dbReference type="ARBA" id="ARBA00022801"/>
    </source>
</evidence>
<evidence type="ECO:0000313" key="17">
    <source>
        <dbReference type="EMBL" id="PVX50712.1"/>
    </source>
</evidence>
<dbReference type="OrthoDB" id="9766847at2"/>
<dbReference type="AlphaFoldDB" id="A0A7L4UQ46"/>
<evidence type="ECO:0000256" key="2">
    <source>
        <dbReference type="ARBA" id="ARBA00004236"/>
    </source>
</evidence>
<keyword evidence="8" id="KW-0378">Hydrolase</keyword>
<dbReference type="InterPro" id="IPR012338">
    <property type="entry name" value="Beta-lactam/transpept-like"/>
</dbReference>
<keyword evidence="17" id="KW-0808">Transferase</keyword>
<dbReference type="GO" id="GO:0008360">
    <property type="term" value="P:regulation of cell shape"/>
    <property type="evidence" value="ECO:0007669"/>
    <property type="project" value="UniProtKB-KW"/>
</dbReference>
<keyword evidence="6" id="KW-0645">Protease</keyword>
<dbReference type="Gene3D" id="3.40.710.10">
    <property type="entry name" value="DD-peptidase/beta-lactamase superfamily"/>
    <property type="match status" value="1"/>
</dbReference>
<accession>A0A7L4UQ46</accession>
<evidence type="ECO:0000256" key="1">
    <source>
        <dbReference type="ARBA" id="ARBA00004167"/>
    </source>
</evidence>
<dbReference type="Gene3D" id="3.30.1390.30">
    <property type="entry name" value="Penicillin-binding protein 2a, domain 3"/>
    <property type="match status" value="1"/>
</dbReference>
<dbReference type="SUPFAM" id="SSF56601">
    <property type="entry name" value="beta-lactamase/transpeptidase-like"/>
    <property type="match status" value="1"/>
</dbReference>
<keyword evidence="4" id="KW-0997">Cell inner membrane</keyword>
<evidence type="ECO:0000256" key="4">
    <source>
        <dbReference type="ARBA" id="ARBA00022519"/>
    </source>
</evidence>
<keyword evidence="12 14" id="KW-0472">Membrane</keyword>
<comment type="caution">
    <text evidence="17">The sequence shown here is derived from an EMBL/GenBank/DDBJ whole genome shotgun (WGS) entry which is preliminary data.</text>
</comment>
<evidence type="ECO:0000256" key="5">
    <source>
        <dbReference type="ARBA" id="ARBA00022645"/>
    </source>
</evidence>
<organism evidence="17 18">
    <name type="scientific">Balneicella halophila</name>
    <dbReference type="NCBI Taxonomy" id="1537566"/>
    <lineage>
        <taxon>Bacteria</taxon>
        <taxon>Pseudomonadati</taxon>
        <taxon>Bacteroidota</taxon>
        <taxon>Bacteroidia</taxon>
        <taxon>Bacteroidales</taxon>
        <taxon>Balneicellaceae</taxon>
        <taxon>Balneicella</taxon>
    </lineage>
</organism>
<name>A0A7L4UQ46_BALHA</name>
<protein>
    <submittedName>
        <fullName evidence="17">Peptidoglycan glycosyltransferase</fullName>
    </submittedName>
</protein>